<protein>
    <submittedName>
        <fullName evidence="1">Uncharacterized protein</fullName>
    </submittedName>
</protein>
<proteinExistence type="predicted"/>
<gene>
    <name evidence="1" type="ORF">ZIOFF_016040</name>
</gene>
<keyword evidence="2" id="KW-1185">Reference proteome</keyword>
<dbReference type="Proteomes" id="UP000734854">
    <property type="component" value="Unassembled WGS sequence"/>
</dbReference>
<comment type="caution">
    <text evidence="1">The sequence shown here is derived from an EMBL/GenBank/DDBJ whole genome shotgun (WGS) entry which is preliminary data.</text>
</comment>
<dbReference type="EMBL" id="JACMSC010000004">
    <property type="protein sequence ID" value="KAG6526065.1"/>
    <property type="molecule type" value="Genomic_DNA"/>
</dbReference>
<organism evidence="1 2">
    <name type="scientific">Zingiber officinale</name>
    <name type="common">Ginger</name>
    <name type="synonym">Amomum zingiber</name>
    <dbReference type="NCBI Taxonomy" id="94328"/>
    <lineage>
        <taxon>Eukaryota</taxon>
        <taxon>Viridiplantae</taxon>
        <taxon>Streptophyta</taxon>
        <taxon>Embryophyta</taxon>
        <taxon>Tracheophyta</taxon>
        <taxon>Spermatophyta</taxon>
        <taxon>Magnoliopsida</taxon>
        <taxon>Liliopsida</taxon>
        <taxon>Zingiberales</taxon>
        <taxon>Zingiberaceae</taxon>
        <taxon>Zingiber</taxon>
    </lineage>
</organism>
<sequence length="83" mass="9570">MQSQNLEAQFVHMDYGSSSKRAKLSVINPMDCVPRPVQLIQYRKLICVITNTLNNLMLIINIMQWSRFPEIHLGLSIKGKKQV</sequence>
<evidence type="ECO:0000313" key="1">
    <source>
        <dbReference type="EMBL" id="KAG6526065.1"/>
    </source>
</evidence>
<dbReference type="AlphaFoldDB" id="A0A8J5LQP4"/>
<reference evidence="1 2" key="1">
    <citation type="submission" date="2020-08" db="EMBL/GenBank/DDBJ databases">
        <title>Plant Genome Project.</title>
        <authorList>
            <person name="Zhang R.-G."/>
        </authorList>
    </citation>
    <scope>NUCLEOTIDE SEQUENCE [LARGE SCALE GENOMIC DNA]</scope>
    <source>
        <tissue evidence="1">Rhizome</tissue>
    </source>
</reference>
<evidence type="ECO:0000313" key="2">
    <source>
        <dbReference type="Proteomes" id="UP000734854"/>
    </source>
</evidence>
<accession>A0A8J5LQP4</accession>
<name>A0A8J5LQP4_ZINOF</name>